<feature type="compositionally biased region" description="Basic and acidic residues" evidence="1">
    <location>
        <begin position="61"/>
        <end position="72"/>
    </location>
</feature>
<protein>
    <submittedName>
        <fullName evidence="2">Uncharacterized protein</fullName>
    </submittedName>
</protein>
<dbReference type="AlphaFoldDB" id="A0A8D9FY20"/>
<evidence type="ECO:0000313" key="3">
    <source>
        <dbReference type="Proteomes" id="UP000694005"/>
    </source>
</evidence>
<dbReference type="EMBL" id="LS974625">
    <property type="protein sequence ID" value="CAG7860911.1"/>
    <property type="molecule type" value="Genomic_DNA"/>
</dbReference>
<dbReference type="Gramene" id="A09p13780.2_BraZ1">
    <property type="protein sequence ID" value="A09p13780.2_BraZ1.CDS.1"/>
    <property type="gene ID" value="A09g13780.2_BraZ1"/>
</dbReference>
<dbReference type="Proteomes" id="UP000694005">
    <property type="component" value="Chromosome A09"/>
</dbReference>
<evidence type="ECO:0000256" key="1">
    <source>
        <dbReference type="SAM" id="MobiDB-lite"/>
    </source>
</evidence>
<accession>A0A8D9FY20</accession>
<proteinExistence type="predicted"/>
<evidence type="ECO:0000313" key="2">
    <source>
        <dbReference type="EMBL" id="CAG7860911.1"/>
    </source>
</evidence>
<sequence>MDVQASLFIKISKLHHFNPLMDTEQDHLTHARKTQSRAELSVVSDDLLQRERELHILPNEPEQHACKDRSDQRSSVLLQQQPRSPKSEIIDVWGININYYIYM</sequence>
<reference evidence="2 3" key="1">
    <citation type="submission" date="2021-07" db="EMBL/GenBank/DDBJ databases">
        <authorList>
            <consortium name="Genoscope - CEA"/>
            <person name="William W."/>
        </authorList>
    </citation>
    <scope>NUCLEOTIDE SEQUENCE [LARGE SCALE GENOMIC DNA]</scope>
</reference>
<organism evidence="2 3">
    <name type="scientific">Brassica campestris</name>
    <name type="common">Field mustard</name>
    <dbReference type="NCBI Taxonomy" id="3711"/>
    <lineage>
        <taxon>Eukaryota</taxon>
        <taxon>Viridiplantae</taxon>
        <taxon>Streptophyta</taxon>
        <taxon>Embryophyta</taxon>
        <taxon>Tracheophyta</taxon>
        <taxon>Spermatophyta</taxon>
        <taxon>Magnoliopsida</taxon>
        <taxon>eudicotyledons</taxon>
        <taxon>Gunneridae</taxon>
        <taxon>Pentapetalae</taxon>
        <taxon>rosids</taxon>
        <taxon>malvids</taxon>
        <taxon>Brassicales</taxon>
        <taxon>Brassicaceae</taxon>
        <taxon>Brassiceae</taxon>
        <taxon>Brassica</taxon>
    </lineage>
</organism>
<feature type="region of interest" description="Disordered" evidence="1">
    <location>
        <begin position="61"/>
        <end position="81"/>
    </location>
</feature>
<name>A0A8D9FY20_BRACM</name>
<gene>
    <name evidence="2" type="ORF">BRAPAZ1V2_A09P13780.2</name>
</gene>